<feature type="non-terminal residue" evidence="1">
    <location>
        <position position="72"/>
    </location>
</feature>
<evidence type="ECO:0000313" key="1">
    <source>
        <dbReference type="EMBL" id="GBO00306.1"/>
    </source>
</evidence>
<dbReference type="AlphaFoldDB" id="A0A4Y2TMI8"/>
<evidence type="ECO:0000313" key="2">
    <source>
        <dbReference type="Proteomes" id="UP000499080"/>
    </source>
</evidence>
<comment type="caution">
    <text evidence="1">The sequence shown here is derived from an EMBL/GenBank/DDBJ whole genome shotgun (WGS) entry which is preliminary data.</text>
</comment>
<proteinExistence type="predicted"/>
<organism evidence="1 2">
    <name type="scientific">Araneus ventricosus</name>
    <name type="common">Orbweaver spider</name>
    <name type="synonym">Epeira ventricosa</name>
    <dbReference type="NCBI Taxonomy" id="182803"/>
    <lineage>
        <taxon>Eukaryota</taxon>
        <taxon>Metazoa</taxon>
        <taxon>Ecdysozoa</taxon>
        <taxon>Arthropoda</taxon>
        <taxon>Chelicerata</taxon>
        <taxon>Arachnida</taxon>
        <taxon>Araneae</taxon>
        <taxon>Araneomorphae</taxon>
        <taxon>Entelegynae</taxon>
        <taxon>Araneoidea</taxon>
        <taxon>Araneidae</taxon>
        <taxon>Araneus</taxon>
    </lineage>
</organism>
<name>A0A4Y2TMI8_ARAVE</name>
<sequence>MTVSDFESFKVCRKWAVARDEHYSGPLPWSRSCLDFRQNVANTPACFPIVPFFLPANDGLSLKQTYGFLALG</sequence>
<keyword evidence="2" id="KW-1185">Reference proteome</keyword>
<gene>
    <name evidence="1" type="ORF">AVEN_162745_1</name>
</gene>
<dbReference type="EMBL" id="BGPR01028871">
    <property type="protein sequence ID" value="GBO00306.1"/>
    <property type="molecule type" value="Genomic_DNA"/>
</dbReference>
<dbReference type="Proteomes" id="UP000499080">
    <property type="component" value="Unassembled WGS sequence"/>
</dbReference>
<reference evidence="1 2" key="1">
    <citation type="journal article" date="2019" name="Sci. Rep.">
        <title>Orb-weaving spider Araneus ventricosus genome elucidates the spidroin gene catalogue.</title>
        <authorList>
            <person name="Kono N."/>
            <person name="Nakamura H."/>
            <person name="Ohtoshi R."/>
            <person name="Moran D.A.P."/>
            <person name="Shinohara A."/>
            <person name="Yoshida Y."/>
            <person name="Fujiwara M."/>
            <person name="Mori M."/>
            <person name="Tomita M."/>
            <person name="Arakawa K."/>
        </authorList>
    </citation>
    <scope>NUCLEOTIDE SEQUENCE [LARGE SCALE GENOMIC DNA]</scope>
</reference>
<accession>A0A4Y2TMI8</accession>
<protein>
    <submittedName>
        <fullName evidence="1">Uncharacterized protein</fullName>
    </submittedName>
</protein>